<dbReference type="EMBL" id="LS483458">
    <property type="protein sequence ID" value="SQH97569.1"/>
    <property type="molecule type" value="Genomic_DNA"/>
</dbReference>
<organism evidence="3 4">
    <name type="scientific">Haemophilus haemolyticus</name>
    <dbReference type="NCBI Taxonomy" id="726"/>
    <lineage>
        <taxon>Bacteria</taxon>
        <taxon>Pseudomonadati</taxon>
        <taxon>Pseudomonadota</taxon>
        <taxon>Gammaproteobacteria</taxon>
        <taxon>Pasteurellales</taxon>
        <taxon>Pasteurellaceae</taxon>
        <taxon>Haemophilus</taxon>
    </lineage>
</organism>
<keyword evidence="1" id="KW-0472">Membrane</keyword>
<name>A0A2X4R5R8_HAEHA</name>
<dbReference type="Proteomes" id="UP000248808">
    <property type="component" value="Chromosome 1"/>
</dbReference>
<dbReference type="RefSeq" id="WP_111696842.1">
    <property type="nucleotide sequence ID" value="NZ_LS483458.1"/>
</dbReference>
<accession>A0A2X4R5R8</accession>
<dbReference type="KEGG" id="hhz:NCTC10839_01488"/>
<evidence type="ECO:0000313" key="4">
    <source>
        <dbReference type="Proteomes" id="UP000248808"/>
    </source>
</evidence>
<dbReference type="GeneID" id="56958071"/>
<dbReference type="InterPro" id="IPR025330">
    <property type="entry name" value="DUF4236"/>
</dbReference>
<feature type="transmembrane region" description="Helical" evidence="1">
    <location>
        <begin position="155"/>
        <end position="174"/>
    </location>
</feature>
<protein>
    <recommendedName>
        <fullName evidence="2">DUF4236 domain-containing protein</fullName>
    </recommendedName>
</protein>
<evidence type="ECO:0000259" key="2">
    <source>
        <dbReference type="Pfam" id="PF14020"/>
    </source>
</evidence>
<dbReference type="AlphaFoldDB" id="A0A2X4R5R8"/>
<dbReference type="Pfam" id="PF14020">
    <property type="entry name" value="DUF4236"/>
    <property type="match status" value="1"/>
</dbReference>
<proteinExistence type="predicted"/>
<feature type="domain" description="DUF4236" evidence="2">
    <location>
        <begin position="4"/>
        <end position="56"/>
    </location>
</feature>
<evidence type="ECO:0000313" key="3">
    <source>
        <dbReference type="EMBL" id="SQH97569.1"/>
    </source>
</evidence>
<reference evidence="3 4" key="1">
    <citation type="submission" date="2018-06" db="EMBL/GenBank/DDBJ databases">
        <authorList>
            <consortium name="Pathogen Informatics"/>
            <person name="Doyle S."/>
        </authorList>
    </citation>
    <scope>NUCLEOTIDE SEQUENCE [LARGE SCALE GENOMIC DNA]</scope>
    <source>
        <strain evidence="3 4">NCTC10839</strain>
    </source>
</reference>
<evidence type="ECO:0000256" key="1">
    <source>
        <dbReference type="SAM" id="Phobius"/>
    </source>
</evidence>
<keyword evidence="1" id="KW-0812">Transmembrane</keyword>
<keyword evidence="1" id="KW-1133">Transmembrane helix</keyword>
<sequence length="177" mass="19874">MAIRFKKTKKILPGVKLNLSKSGVSVTAGVKGASINIGENGVYRNLGIPGTGISKRDKLEFSSSKEEDYCYLDVLIDYVVDGQVVTLNVAITDYYPEKNAIWGYCEELEQEAVFYLNDIQRVFDIRSGKDVGDIAEYFSQLNQSEDKEKSNNPPIGKILVVAFILFFIVYTFLFTKN</sequence>
<gene>
    <name evidence="3" type="ORF">NCTC10839_01488</name>
</gene>